<dbReference type="Proteomes" id="UP000538031">
    <property type="component" value="Unassembled WGS sequence"/>
</dbReference>
<dbReference type="GO" id="GO:0000160">
    <property type="term" value="P:phosphorelay signal transduction system"/>
    <property type="evidence" value="ECO:0007669"/>
    <property type="project" value="UniProtKB-KW"/>
</dbReference>
<dbReference type="InterPro" id="IPR005467">
    <property type="entry name" value="His_kinase_dom"/>
</dbReference>
<dbReference type="Pfam" id="PF02518">
    <property type="entry name" value="HATPase_c"/>
    <property type="match status" value="1"/>
</dbReference>
<dbReference type="EMBL" id="DUHT01000001">
    <property type="protein sequence ID" value="HIH63996.1"/>
    <property type="molecule type" value="Genomic_DNA"/>
</dbReference>
<dbReference type="PROSITE" id="PS50113">
    <property type="entry name" value="PAC"/>
    <property type="match status" value="1"/>
</dbReference>
<dbReference type="CDD" id="cd00130">
    <property type="entry name" value="PAS"/>
    <property type="match status" value="2"/>
</dbReference>
<dbReference type="SUPFAM" id="SSF55874">
    <property type="entry name" value="ATPase domain of HSP90 chaperone/DNA topoisomerase II/histidine kinase"/>
    <property type="match status" value="1"/>
</dbReference>
<dbReference type="NCBIfam" id="TIGR00229">
    <property type="entry name" value="sensory_box"/>
    <property type="match status" value="1"/>
</dbReference>
<evidence type="ECO:0000256" key="3">
    <source>
        <dbReference type="ARBA" id="ARBA00022741"/>
    </source>
</evidence>
<dbReference type="PROSITE" id="PS50109">
    <property type="entry name" value="HIS_KIN"/>
    <property type="match status" value="1"/>
</dbReference>
<evidence type="ECO:0000313" key="10">
    <source>
        <dbReference type="EMBL" id="HIH63996.1"/>
    </source>
</evidence>
<dbReference type="InterPro" id="IPR036890">
    <property type="entry name" value="HATPase_C_sf"/>
</dbReference>
<gene>
    <name evidence="10" type="ORF">HA285_00055</name>
</gene>
<evidence type="ECO:0000256" key="4">
    <source>
        <dbReference type="ARBA" id="ARBA00022777"/>
    </source>
</evidence>
<keyword evidence="3" id="KW-0547">Nucleotide-binding</keyword>
<evidence type="ECO:0000256" key="1">
    <source>
        <dbReference type="ARBA" id="ARBA00022553"/>
    </source>
</evidence>
<dbReference type="SUPFAM" id="SSF55785">
    <property type="entry name" value="PYP-like sensor domain (PAS domain)"/>
    <property type="match status" value="2"/>
</dbReference>
<dbReference type="PANTHER" id="PTHR43065:SF23">
    <property type="entry name" value="SENSOR HISTIDINE KINASE PDTAS"/>
    <property type="match status" value="1"/>
</dbReference>
<dbReference type="InterPro" id="IPR000700">
    <property type="entry name" value="PAS-assoc_C"/>
</dbReference>
<feature type="domain" description="PAS" evidence="8">
    <location>
        <begin position="299"/>
        <end position="341"/>
    </location>
</feature>
<feature type="domain" description="PAS" evidence="8">
    <location>
        <begin position="180"/>
        <end position="250"/>
    </location>
</feature>
<evidence type="ECO:0000313" key="11">
    <source>
        <dbReference type="Proteomes" id="UP000538031"/>
    </source>
</evidence>
<dbReference type="PROSITE" id="PS50112">
    <property type="entry name" value="PAS"/>
    <property type="match status" value="2"/>
</dbReference>
<dbReference type="InterPro" id="IPR035965">
    <property type="entry name" value="PAS-like_dom_sf"/>
</dbReference>
<sequence length="600" mass="67655">MYITSEHDAPHVRSVLADDIPSLSEAEKSGQFIMVSASEVYTAGGVFDPQSMISFLESEVRNALADGFSGLRATGEMTWILKGNPGSERIIEYEALLNDFFSENKCIAICQYHRSRFKADIIKGVLLTHPLVLWNHSVYINPYYIDPNTLLGGGGDEVEVENWLKNMDRENKLIRTLENLEYIYESFINHNPNIVFLKDFRLRYIVVNRKFCDFVGMEPEEIIGKTDYDILDEEVARTCHDSDRNALRNGVSHTEEVVHGKVYDVHKFAVELPDGTRGVGGYAVNVTSKRLYERELEMSRNNFMGVVEGSPGPIVIVNRNGEILYLNPAAEEYLSLTPGNIGMSLGVPLENSMQEIQVLSKDGSLKTAEMSVTPVTWEGEEALLIRIHDITRLREYERSLRKSLKEKEVMLREIHHRVKNNLQIISSLLNLQKYCIEDERAAEVFTDSVNRVKSMAMIHEKLYQSESLADLPFSDYIVDLVSEIRSNYPEKRISVSYDMEDIHLDINRAIPAGLIVNEAVTNAMKHAFKSEGNLIIRLFLREGMVHVEVEDDGPGLPADLDTDTGGSLGMDLMRNLAGQLDAELRISGDDGVLVSLVFPL</sequence>
<name>A0A7J4MTU4_METTF</name>
<dbReference type="InterPro" id="IPR003594">
    <property type="entry name" value="HATPase_dom"/>
</dbReference>
<dbReference type="InterPro" id="IPR013767">
    <property type="entry name" value="PAS_fold"/>
</dbReference>
<dbReference type="PANTHER" id="PTHR43065">
    <property type="entry name" value="SENSOR HISTIDINE KINASE"/>
    <property type="match status" value="1"/>
</dbReference>
<protein>
    <submittedName>
        <fullName evidence="10">PAS domain S-box protein</fullName>
    </submittedName>
</protein>
<dbReference type="Gene3D" id="3.30.565.10">
    <property type="entry name" value="Histidine kinase-like ATPase, C-terminal domain"/>
    <property type="match status" value="1"/>
</dbReference>
<dbReference type="Pfam" id="PF14417">
    <property type="entry name" value="MEDS"/>
    <property type="match status" value="1"/>
</dbReference>
<dbReference type="GO" id="GO:0005524">
    <property type="term" value="F:ATP binding"/>
    <property type="evidence" value="ECO:0007669"/>
    <property type="project" value="UniProtKB-KW"/>
</dbReference>
<evidence type="ECO:0000259" key="8">
    <source>
        <dbReference type="PROSITE" id="PS50112"/>
    </source>
</evidence>
<keyword evidence="1" id="KW-0597">Phosphoprotein</keyword>
<dbReference type="Pfam" id="PF08448">
    <property type="entry name" value="PAS_4"/>
    <property type="match status" value="1"/>
</dbReference>
<dbReference type="Pfam" id="PF00989">
    <property type="entry name" value="PAS"/>
    <property type="match status" value="1"/>
</dbReference>
<keyword evidence="5" id="KW-0067">ATP-binding</keyword>
<accession>A0A7J4MTU4</accession>
<dbReference type="InterPro" id="IPR001610">
    <property type="entry name" value="PAC"/>
</dbReference>
<feature type="domain" description="Histidine kinase" evidence="7">
    <location>
        <begin position="413"/>
        <end position="600"/>
    </location>
</feature>
<dbReference type="SMART" id="SM00086">
    <property type="entry name" value="PAC"/>
    <property type="match status" value="1"/>
</dbReference>
<dbReference type="AlphaFoldDB" id="A0A7J4MTU4"/>
<evidence type="ECO:0000259" key="9">
    <source>
        <dbReference type="PROSITE" id="PS50113"/>
    </source>
</evidence>
<organism evidence="10 11">
    <name type="scientific">Methanothermobacter thermautotrophicus</name>
    <name type="common">Methanobacterium thermoformicicum</name>
    <dbReference type="NCBI Taxonomy" id="145262"/>
    <lineage>
        <taxon>Archaea</taxon>
        <taxon>Methanobacteriati</taxon>
        <taxon>Methanobacteriota</taxon>
        <taxon>Methanomada group</taxon>
        <taxon>Methanobacteria</taxon>
        <taxon>Methanobacteriales</taxon>
        <taxon>Methanobacteriaceae</taxon>
        <taxon>Methanothermobacter</taxon>
    </lineage>
</organism>
<dbReference type="Gene3D" id="3.30.450.20">
    <property type="entry name" value="PAS domain"/>
    <property type="match status" value="3"/>
</dbReference>
<keyword evidence="4" id="KW-0418">Kinase</keyword>
<feature type="domain" description="PAC" evidence="9">
    <location>
        <begin position="352"/>
        <end position="402"/>
    </location>
</feature>
<dbReference type="InterPro" id="IPR000014">
    <property type="entry name" value="PAS"/>
</dbReference>
<evidence type="ECO:0000259" key="7">
    <source>
        <dbReference type="PROSITE" id="PS50109"/>
    </source>
</evidence>
<dbReference type="SMART" id="SM00091">
    <property type="entry name" value="PAS"/>
    <property type="match status" value="2"/>
</dbReference>
<evidence type="ECO:0000256" key="5">
    <source>
        <dbReference type="ARBA" id="ARBA00022840"/>
    </source>
</evidence>
<dbReference type="InterPro" id="IPR011495">
    <property type="entry name" value="Sig_transdc_His_kin_sub2_dim/P"/>
</dbReference>
<proteinExistence type="predicted"/>
<dbReference type="GO" id="GO:0006355">
    <property type="term" value="P:regulation of DNA-templated transcription"/>
    <property type="evidence" value="ECO:0007669"/>
    <property type="project" value="InterPro"/>
</dbReference>
<keyword evidence="6" id="KW-0902">Two-component regulatory system</keyword>
<reference evidence="11" key="1">
    <citation type="journal article" date="2020" name="bioRxiv">
        <title>A rank-normalized archaeal taxonomy based on genome phylogeny resolves widespread incomplete and uneven classifications.</title>
        <authorList>
            <person name="Rinke C."/>
            <person name="Chuvochina M."/>
            <person name="Mussig A.J."/>
            <person name="Chaumeil P.-A."/>
            <person name="Waite D.W."/>
            <person name="Whitman W.B."/>
            <person name="Parks D.H."/>
            <person name="Hugenholtz P."/>
        </authorList>
    </citation>
    <scope>NUCLEOTIDE SEQUENCE [LARGE SCALE GENOMIC DNA]</scope>
</reference>
<evidence type="ECO:0000256" key="2">
    <source>
        <dbReference type="ARBA" id="ARBA00022679"/>
    </source>
</evidence>
<dbReference type="SMART" id="SM00387">
    <property type="entry name" value="HATPase_c"/>
    <property type="match status" value="1"/>
</dbReference>
<evidence type="ECO:0000256" key="6">
    <source>
        <dbReference type="ARBA" id="ARBA00023012"/>
    </source>
</evidence>
<dbReference type="GO" id="GO:0016301">
    <property type="term" value="F:kinase activity"/>
    <property type="evidence" value="ECO:0007669"/>
    <property type="project" value="UniProtKB-KW"/>
</dbReference>
<dbReference type="InterPro" id="IPR013656">
    <property type="entry name" value="PAS_4"/>
</dbReference>
<keyword evidence="2" id="KW-0808">Transferase</keyword>
<comment type="caution">
    <text evidence="10">The sequence shown here is derived from an EMBL/GenBank/DDBJ whole genome shotgun (WGS) entry which is preliminary data.</text>
</comment>
<dbReference type="InterPro" id="IPR025847">
    <property type="entry name" value="MEDS_domain"/>
</dbReference>
<dbReference type="Pfam" id="PF07568">
    <property type="entry name" value="HisKA_2"/>
    <property type="match status" value="1"/>
</dbReference>